<evidence type="ECO:0000313" key="6">
    <source>
        <dbReference type="EMBL" id="MCT8973189.1"/>
    </source>
</evidence>
<feature type="transmembrane region" description="Helical" evidence="4">
    <location>
        <begin position="61"/>
        <end position="82"/>
    </location>
</feature>
<feature type="transmembrane region" description="Helical" evidence="4">
    <location>
        <begin position="133"/>
        <end position="154"/>
    </location>
</feature>
<dbReference type="InterPro" id="IPR043128">
    <property type="entry name" value="Rev_trsase/Diguanyl_cyclase"/>
</dbReference>
<evidence type="ECO:0000259" key="5">
    <source>
        <dbReference type="PROSITE" id="PS50887"/>
    </source>
</evidence>
<dbReference type="CDD" id="cd01949">
    <property type="entry name" value="GGDEF"/>
    <property type="match status" value="1"/>
</dbReference>
<feature type="transmembrane region" description="Helical" evidence="4">
    <location>
        <begin position="6"/>
        <end position="26"/>
    </location>
</feature>
<dbReference type="InterPro" id="IPR048533">
    <property type="entry name" value="VUPS"/>
</dbReference>
<dbReference type="Gene3D" id="3.30.70.270">
    <property type="match status" value="1"/>
</dbReference>
<dbReference type="InterPro" id="IPR050469">
    <property type="entry name" value="Diguanylate_Cyclase"/>
</dbReference>
<dbReference type="SMART" id="SM00267">
    <property type="entry name" value="GGDEF"/>
    <property type="match status" value="1"/>
</dbReference>
<dbReference type="NCBIfam" id="TIGR00254">
    <property type="entry name" value="GGDEF"/>
    <property type="match status" value="1"/>
</dbReference>
<keyword evidence="4" id="KW-0812">Transmembrane</keyword>
<feature type="transmembrane region" description="Helical" evidence="4">
    <location>
        <begin position="94"/>
        <end position="113"/>
    </location>
</feature>
<dbReference type="InterPro" id="IPR000160">
    <property type="entry name" value="GGDEF_dom"/>
</dbReference>
<evidence type="ECO:0000256" key="4">
    <source>
        <dbReference type="SAM" id="Phobius"/>
    </source>
</evidence>
<dbReference type="Pfam" id="PF00990">
    <property type="entry name" value="GGDEF"/>
    <property type="match status" value="1"/>
</dbReference>
<dbReference type="GO" id="GO:0052621">
    <property type="term" value="F:diguanylate cyclase activity"/>
    <property type="evidence" value="ECO:0007669"/>
    <property type="project" value="UniProtKB-EC"/>
</dbReference>
<organism evidence="6 7">
    <name type="scientific">Microbaculum marinisediminis</name>
    <dbReference type="NCBI Taxonomy" id="2931392"/>
    <lineage>
        <taxon>Bacteria</taxon>
        <taxon>Pseudomonadati</taxon>
        <taxon>Pseudomonadota</taxon>
        <taxon>Alphaproteobacteria</taxon>
        <taxon>Hyphomicrobiales</taxon>
        <taxon>Tepidamorphaceae</taxon>
        <taxon>Microbaculum</taxon>
    </lineage>
</organism>
<protein>
    <recommendedName>
        <fullName evidence="1">diguanylate cyclase</fullName>
        <ecNumber evidence="1">2.7.7.65</ecNumber>
    </recommendedName>
</protein>
<dbReference type="AlphaFoldDB" id="A0AAW5R3L4"/>
<reference evidence="6 7" key="1">
    <citation type="submission" date="2022-04" db="EMBL/GenBank/DDBJ databases">
        <authorList>
            <person name="Ye Y.-Q."/>
            <person name="Du Z.-J."/>
        </authorList>
    </citation>
    <scope>NUCLEOTIDE SEQUENCE [LARGE SCALE GENOMIC DNA]</scope>
    <source>
        <strain evidence="6 7">A6E488</strain>
    </source>
</reference>
<comment type="caution">
    <text evidence="6">The sequence shown here is derived from an EMBL/GenBank/DDBJ whole genome shotgun (WGS) entry which is preliminary data.</text>
</comment>
<evidence type="ECO:0000313" key="7">
    <source>
        <dbReference type="Proteomes" id="UP001320898"/>
    </source>
</evidence>
<dbReference type="PROSITE" id="PS50887">
    <property type="entry name" value="GGDEF"/>
    <property type="match status" value="1"/>
</dbReference>
<feature type="transmembrane region" description="Helical" evidence="4">
    <location>
        <begin position="198"/>
        <end position="221"/>
    </location>
</feature>
<dbReference type="SUPFAM" id="SSF55073">
    <property type="entry name" value="Nucleotide cyclase"/>
    <property type="match status" value="1"/>
</dbReference>
<dbReference type="EMBL" id="JALIDZ010000006">
    <property type="protein sequence ID" value="MCT8973189.1"/>
    <property type="molecule type" value="Genomic_DNA"/>
</dbReference>
<sequence>MGLWDLGLLGCQLVLYFSVLATLFGLRHRYGIGIFFCALGAMHFLETYLAATFYVAVPFGIVVSPGSTILFPGKIILLLLVYIREDAIAVRQPIYGLFAGNVLTIGLVAILGANTLLPGADQSPDFPFLDQMGLLMIWGTVLLLIDGILIILIYEQVGRWLGPHMTLRIAISGVAVLAFDQLAFWPVLHAVAGIPVEILYGGLIAKSIAAVAYAVLAGIYLRHFERRMFDGLAHPRLADVFDALTYRERYETLLERSGRDGLTGIADRSRMEAEAEQCTARIIASGDIASVLVIDIDNFKQLNDDSGHLVGDAALRGLAELLTRDLREVDRIYRFGGDEFVVITSGRAREDASNLARRLHRLAGKLDIPNLNAPLTVSIGAAHSPEDGNDFLALLSRADKRLYAAKGSGRDRVITGDDRHGEGHPELVRPT</sequence>
<dbReference type="GO" id="GO:0043709">
    <property type="term" value="P:cell adhesion involved in single-species biofilm formation"/>
    <property type="evidence" value="ECO:0007669"/>
    <property type="project" value="TreeGrafter"/>
</dbReference>
<feature type="transmembrane region" description="Helical" evidence="4">
    <location>
        <begin position="33"/>
        <end position="55"/>
    </location>
</feature>
<dbReference type="Pfam" id="PF20973">
    <property type="entry name" value="VUPS"/>
    <property type="match status" value="1"/>
</dbReference>
<name>A0AAW5R3L4_9HYPH</name>
<dbReference type="EC" id="2.7.7.65" evidence="1"/>
<feature type="region of interest" description="Disordered" evidence="3">
    <location>
        <begin position="412"/>
        <end position="431"/>
    </location>
</feature>
<dbReference type="PANTHER" id="PTHR45138:SF9">
    <property type="entry name" value="DIGUANYLATE CYCLASE DGCM-RELATED"/>
    <property type="match status" value="1"/>
</dbReference>
<gene>
    <name evidence="6" type="ORF">MUB46_15100</name>
</gene>
<keyword evidence="7" id="KW-1185">Reference proteome</keyword>
<evidence type="ECO:0000256" key="2">
    <source>
        <dbReference type="ARBA" id="ARBA00034247"/>
    </source>
</evidence>
<proteinExistence type="predicted"/>
<keyword evidence="4" id="KW-1133">Transmembrane helix</keyword>
<evidence type="ECO:0000256" key="3">
    <source>
        <dbReference type="SAM" id="MobiDB-lite"/>
    </source>
</evidence>
<comment type="catalytic activity">
    <reaction evidence="2">
        <text>2 GTP = 3',3'-c-di-GMP + 2 diphosphate</text>
        <dbReference type="Rhea" id="RHEA:24898"/>
        <dbReference type="ChEBI" id="CHEBI:33019"/>
        <dbReference type="ChEBI" id="CHEBI:37565"/>
        <dbReference type="ChEBI" id="CHEBI:58805"/>
        <dbReference type="EC" id="2.7.7.65"/>
    </reaction>
</comment>
<accession>A0AAW5R3L4</accession>
<dbReference type="GO" id="GO:1902201">
    <property type="term" value="P:negative regulation of bacterial-type flagellum-dependent cell motility"/>
    <property type="evidence" value="ECO:0007669"/>
    <property type="project" value="TreeGrafter"/>
</dbReference>
<dbReference type="RefSeq" id="WP_261616768.1">
    <property type="nucleotide sequence ID" value="NZ_JALIDZ010000006.1"/>
</dbReference>
<dbReference type="InterPro" id="IPR029787">
    <property type="entry name" value="Nucleotide_cyclase"/>
</dbReference>
<evidence type="ECO:0000256" key="1">
    <source>
        <dbReference type="ARBA" id="ARBA00012528"/>
    </source>
</evidence>
<dbReference type="GO" id="GO:0005886">
    <property type="term" value="C:plasma membrane"/>
    <property type="evidence" value="ECO:0007669"/>
    <property type="project" value="TreeGrafter"/>
</dbReference>
<feature type="domain" description="GGDEF" evidence="5">
    <location>
        <begin position="287"/>
        <end position="418"/>
    </location>
</feature>
<feature type="transmembrane region" description="Helical" evidence="4">
    <location>
        <begin position="166"/>
        <end position="186"/>
    </location>
</feature>
<dbReference type="Proteomes" id="UP001320898">
    <property type="component" value="Unassembled WGS sequence"/>
</dbReference>
<keyword evidence="4" id="KW-0472">Membrane</keyword>
<dbReference type="PANTHER" id="PTHR45138">
    <property type="entry name" value="REGULATORY COMPONENTS OF SENSORY TRANSDUCTION SYSTEM"/>
    <property type="match status" value="1"/>
</dbReference>